<protein>
    <submittedName>
        <fullName evidence="3">TIGR03943 family protein</fullName>
    </submittedName>
</protein>
<keyword evidence="1" id="KW-0812">Transmembrane</keyword>
<sequence length="252" mass="29671">MFKRINLEMLIQGLIELSLAIAILFAIESKKINSFVHPKFNGLLLISSIFLIFLSYMSFKSMEKAKHINNIATYFVLAIPLICTFYINDNAFKFSQNIENTSIKISTKNNNKNVDIQKTNKKLYVAKDGKDYIDVNDDMYVKWYYETVFNLEPYKDVEFKFLVRVFKDSSQNEKFIVLGRLGMVCCMADLQPCGFIYKDSGFEKLQNNQWYLVKGKIKDNHDITYNLETLPIMYDVEFERVKKPKDEYVYLR</sequence>
<keyword evidence="4" id="KW-1185">Reference proteome</keyword>
<keyword evidence="1" id="KW-0472">Membrane</keyword>
<evidence type="ECO:0000259" key="2">
    <source>
        <dbReference type="Pfam" id="PF21537"/>
    </source>
</evidence>
<name>A0ABY7JNC9_9FIRM</name>
<proteinExistence type="predicted"/>
<feature type="domain" description="DUF1980" evidence="2">
    <location>
        <begin position="115"/>
        <end position="250"/>
    </location>
</feature>
<feature type="transmembrane region" description="Helical" evidence="1">
    <location>
        <begin position="71"/>
        <end position="87"/>
    </location>
</feature>
<reference evidence="3" key="1">
    <citation type="submission" date="2022-12" db="EMBL/GenBank/DDBJ databases">
        <title>Peptostreptococcus.</title>
        <authorList>
            <person name="Lee S.H."/>
        </authorList>
    </citation>
    <scope>NUCLEOTIDE SEQUENCE</scope>
    <source>
        <strain evidence="3">CBA3647</strain>
    </source>
</reference>
<evidence type="ECO:0000256" key="1">
    <source>
        <dbReference type="SAM" id="Phobius"/>
    </source>
</evidence>
<organism evidence="3 4">
    <name type="scientific">Peptostreptococcus equinus</name>
    <dbReference type="NCBI Taxonomy" id="3003601"/>
    <lineage>
        <taxon>Bacteria</taxon>
        <taxon>Bacillati</taxon>
        <taxon>Bacillota</taxon>
        <taxon>Clostridia</taxon>
        <taxon>Peptostreptococcales</taxon>
        <taxon>Peptostreptococcaceae</taxon>
        <taxon>Peptostreptococcus</taxon>
    </lineage>
</organism>
<dbReference type="Proteomes" id="UP001164187">
    <property type="component" value="Chromosome"/>
</dbReference>
<evidence type="ECO:0000313" key="4">
    <source>
        <dbReference type="Proteomes" id="UP001164187"/>
    </source>
</evidence>
<dbReference type="Pfam" id="PF21537">
    <property type="entry name" value="DUF1980_C"/>
    <property type="match status" value="1"/>
</dbReference>
<dbReference type="InterPro" id="IPR015402">
    <property type="entry name" value="DUF1980"/>
</dbReference>
<accession>A0ABY7JNC9</accession>
<gene>
    <name evidence="3" type="ORF">O0R46_09855</name>
</gene>
<dbReference type="RefSeq" id="WP_269311567.1">
    <property type="nucleotide sequence ID" value="NZ_CP114052.1"/>
</dbReference>
<keyword evidence="1" id="KW-1133">Transmembrane helix</keyword>
<dbReference type="PANTHER" id="PTHR40047:SF1">
    <property type="entry name" value="UPF0703 PROTEIN YCGQ"/>
    <property type="match status" value="1"/>
</dbReference>
<dbReference type="EMBL" id="CP114052">
    <property type="protein sequence ID" value="WAW14874.1"/>
    <property type="molecule type" value="Genomic_DNA"/>
</dbReference>
<evidence type="ECO:0000313" key="3">
    <source>
        <dbReference type="EMBL" id="WAW14874.1"/>
    </source>
</evidence>
<feature type="transmembrane region" description="Helical" evidence="1">
    <location>
        <begin position="7"/>
        <end position="27"/>
    </location>
</feature>
<dbReference type="PANTHER" id="PTHR40047">
    <property type="entry name" value="UPF0703 PROTEIN YCGQ"/>
    <property type="match status" value="1"/>
</dbReference>
<feature type="transmembrane region" description="Helical" evidence="1">
    <location>
        <begin position="39"/>
        <end position="59"/>
    </location>
</feature>
<dbReference type="InterPro" id="IPR052955">
    <property type="entry name" value="UPF0703_membrane_permease"/>
</dbReference>
<dbReference type="NCBIfam" id="TIGR03943">
    <property type="entry name" value="TIGR03943 family putative permease subunit"/>
    <property type="match status" value="1"/>
</dbReference>
<dbReference type="InterPro" id="IPR048447">
    <property type="entry name" value="DUF1980_C"/>
</dbReference>